<keyword evidence="1" id="KW-0732">Signal</keyword>
<gene>
    <name evidence="3" type="ORF">SAMN04490244_104213</name>
</gene>
<dbReference type="Pfam" id="PF08239">
    <property type="entry name" value="SH3_3"/>
    <property type="match status" value="1"/>
</dbReference>
<feature type="chain" id="PRO_5011605830" evidence="1">
    <location>
        <begin position="26"/>
        <end position="225"/>
    </location>
</feature>
<evidence type="ECO:0000256" key="1">
    <source>
        <dbReference type="SAM" id="SignalP"/>
    </source>
</evidence>
<dbReference type="PROSITE" id="PS51781">
    <property type="entry name" value="SH3B"/>
    <property type="match status" value="1"/>
</dbReference>
<sequence length="225" mass="22964">MRTTKTSTAALAAAVLAVGTAPALADVTATAATDLNLRSGPGVQSEIIGVIAAEDEVNVTRCIEEANWCEVSYDGSTGWAYGDYLQTTMADEAEPVAVYPNRTEIEVETVTVEEGGNEITAAGIVGTAGAAAGAILGGPAAIAAGAVAGAMSGAAATPEERTVTYVRENPVEPVYLQGEAVVGAGVPESVELEPIPESEQFAYVNVNGQPVIVTAEDRKIVEILR</sequence>
<organism evidence="3 4">
    <name type="scientific">Tranquillimonas rosea</name>
    <dbReference type="NCBI Taxonomy" id="641238"/>
    <lineage>
        <taxon>Bacteria</taxon>
        <taxon>Pseudomonadati</taxon>
        <taxon>Pseudomonadota</taxon>
        <taxon>Alphaproteobacteria</taxon>
        <taxon>Rhodobacterales</taxon>
        <taxon>Roseobacteraceae</taxon>
        <taxon>Tranquillimonas</taxon>
    </lineage>
</organism>
<proteinExistence type="predicted"/>
<keyword evidence="4" id="KW-1185">Reference proteome</keyword>
<accession>A0A1H9TIU0</accession>
<dbReference type="RefSeq" id="WP_092691762.1">
    <property type="nucleotide sequence ID" value="NZ_FOGU01000004.1"/>
</dbReference>
<dbReference type="OrthoDB" id="102964at2"/>
<reference evidence="3 4" key="1">
    <citation type="submission" date="2016-10" db="EMBL/GenBank/DDBJ databases">
        <authorList>
            <person name="de Groot N.N."/>
        </authorList>
    </citation>
    <scope>NUCLEOTIDE SEQUENCE [LARGE SCALE GENOMIC DNA]</scope>
    <source>
        <strain evidence="3 4">DSM 23042</strain>
    </source>
</reference>
<dbReference type="Gene3D" id="2.30.30.40">
    <property type="entry name" value="SH3 Domains"/>
    <property type="match status" value="1"/>
</dbReference>
<dbReference type="EMBL" id="FOGU01000004">
    <property type="protein sequence ID" value="SER97081.1"/>
    <property type="molecule type" value="Genomic_DNA"/>
</dbReference>
<evidence type="ECO:0000313" key="3">
    <source>
        <dbReference type="EMBL" id="SER97081.1"/>
    </source>
</evidence>
<dbReference type="Pfam" id="PF06823">
    <property type="entry name" value="DUF1236"/>
    <property type="match status" value="1"/>
</dbReference>
<evidence type="ECO:0000259" key="2">
    <source>
        <dbReference type="PROSITE" id="PS51781"/>
    </source>
</evidence>
<feature type="domain" description="SH3b" evidence="2">
    <location>
        <begin position="22"/>
        <end position="89"/>
    </location>
</feature>
<dbReference type="InterPro" id="IPR009642">
    <property type="entry name" value="DUF1236"/>
</dbReference>
<dbReference type="Proteomes" id="UP000198885">
    <property type="component" value="Unassembled WGS sequence"/>
</dbReference>
<dbReference type="STRING" id="641238.SAMN04490244_104213"/>
<dbReference type="InterPro" id="IPR003646">
    <property type="entry name" value="SH3-like_bac-type"/>
</dbReference>
<dbReference type="AlphaFoldDB" id="A0A1H9TIU0"/>
<protein>
    <submittedName>
        <fullName evidence="3">SH3 domain-containing protein</fullName>
    </submittedName>
</protein>
<evidence type="ECO:0000313" key="4">
    <source>
        <dbReference type="Proteomes" id="UP000198885"/>
    </source>
</evidence>
<name>A0A1H9TIU0_9RHOB</name>
<dbReference type="SMART" id="SM00287">
    <property type="entry name" value="SH3b"/>
    <property type="match status" value="1"/>
</dbReference>
<feature type="signal peptide" evidence="1">
    <location>
        <begin position="1"/>
        <end position="25"/>
    </location>
</feature>